<dbReference type="RefSeq" id="WP_187434379.1">
    <property type="nucleotide sequence ID" value="NZ_VNHS01000009.1"/>
</dbReference>
<dbReference type="Proteomes" id="UP000323257">
    <property type="component" value="Unassembled WGS sequence"/>
</dbReference>
<dbReference type="EMBL" id="VNHS01000009">
    <property type="protein sequence ID" value="TYP72011.1"/>
    <property type="molecule type" value="Genomic_DNA"/>
</dbReference>
<sequence>MARIEYVHLRGFSELEIVFAEPLLENAGIPFYRIEPGLGRFMRLYMASAPSPIELYVPADRLEEARELISFPSGGLDQVPELAELPEDRLPRRRFSVSKIMAAAMIGFSAEEMPTNQYEVSSLGEKAVYYYKSGNEDDDRLSWTLKGMYYLLD</sequence>
<proteinExistence type="predicted"/>
<evidence type="ECO:0000313" key="1">
    <source>
        <dbReference type="EMBL" id="TYP72011.1"/>
    </source>
</evidence>
<keyword evidence="2" id="KW-1185">Reference proteome</keyword>
<comment type="caution">
    <text evidence="1">The sequence shown here is derived from an EMBL/GenBank/DDBJ whole genome shotgun (WGS) entry which is preliminary data.</text>
</comment>
<organism evidence="1 2">
    <name type="scientific">Paenibacillus methanolicus</name>
    <dbReference type="NCBI Taxonomy" id="582686"/>
    <lineage>
        <taxon>Bacteria</taxon>
        <taxon>Bacillati</taxon>
        <taxon>Bacillota</taxon>
        <taxon>Bacilli</taxon>
        <taxon>Bacillales</taxon>
        <taxon>Paenibacillaceae</taxon>
        <taxon>Paenibacillus</taxon>
    </lineage>
</organism>
<accession>A0A5S5BXX6</accession>
<evidence type="ECO:0000313" key="2">
    <source>
        <dbReference type="Proteomes" id="UP000323257"/>
    </source>
</evidence>
<dbReference type="AlphaFoldDB" id="A0A5S5BXX6"/>
<reference evidence="1 2" key="1">
    <citation type="submission" date="2019-07" db="EMBL/GenBank/DDBJ databases">
        <title>Genomic Encyclopedia of Type Strains, Phase III (KMG-III): the genomes of soil and plant-associated and newly described type strains.</title>
        <authorList>
            <person name="Whitman W."/>
        </authorList>
    </citation>
    <scope>NUCLEOTIDE SEQUENCE [LARGE SCALE GENOMIC DNA]</scope>
    <source>
        <strain evidence="1 2">BL24</strain>
    </source>
</reference>
<protein>
    <submittedName>
        <fullName evidence="1">Putative signal transducing protein</fullName>
    </submittedName>
</protein>
<gene>
    <name evidence="1" type="ORF">BCM02_109290</name>
</gene>
<name>A0A5S5BXX6_9BACL</name>